<feature type="compositionally biased region" description="Low complexity" evidence="1">
    <location>
        <begin position="638"/>
        <end position="647"/>
    </location>
</feature>
<comment type="caution">
    <text evidence="3">The sequence shown here is derived from an EMBL/GenBank/DDBJ whole genome shotgun (WGS) entry which is preliminary data.</text>
</comment>
<feature type="compositionally biased region" description="Basic and acidic residues" evidence="1">
    <location>
        <begin position="545"/>
        <end position="557"/>
    </location>
</feature>
<dbReference type="SUPFAM" id="SSF52266">
    <property type="entry name" value="SGNH hydrolase"/>
    <property type="match status" value="1"/>
</dbReference>
<dbReference type="InterPro" id="IPR014982">
    <property type="entry name" value="GSCFA"/>
</dbReference>
<name>A0A4Z0PYJ5_9BACT</name>
<feature type="compositionally biased region" description="Low complexity" evidence="1">
    <location>
        <begin position="660"/>
        <end position="670"/>
    </location>
</feature>
<accession>A0A4Z0PYJ5</accession>
<feature type="compositionally biased region" description="Low complexity" evidence="1">
    <location>
        <begin position="430"/>
        <end position="514"/>
    </location>
</feature>
<organism evidence="3 4">
    <name type="scientific">Hymenobacter aquaticus</name>
    <dbReference type="NCBI Taxonomy" id="1867101"/>
    <lineage>
        <taxon>Bacteria</taxon>
        <taxon>Pseudomonadati</taxon>
        <taxon>Bacteroidota</taxon>
        <taxon>Cytophagia</taxon>
        <taxon>Cytophagales</taxon>
        <taxon>Hymenobacteraceae</taxon>
        <taxon>Hymenobacter</taxon>
    </lineage>
</organism>
<feature type="region of interest" description="Disordered" evidence="1">
    <location>
        <begin position="384"/>
        <end position="582"/>
    </location>
</feature>
<feature type="region of interest" description="Disordered" evidence="1">
    <location>
        <begin position="638"/>
        <end position="709"/>
    </location>
</feature>
<dbReference type="OrthoDB" id="9807687at2"/>
<evidence type="ECO:0000313" key="4">
    <source>
        <dbReference type="Proteomes" id="UP000297549"/>
    </source>
</evidence>
<dbReference type="AlphaFoldDB" id="A0A4Z0PYJ5"/>
<keyword evidence="4" id="KW-1185">Reference proteome</keyword>
<gene>
    <name evidence="3" type="ORF">E5K00_18960</name>
</gene>
<feature type="domain" description="GSCFA" evidence="2">
    <location>
        <begin position="20"/>
        <end position="256"/>
    </location>
</feature>
<protein>
    <recommendedName>
        <fullName evidence="2">GSCFA domain-containing protein</fullName>
    </recommendedName>
</protein>
<feature type="compositionally biased region" description="Basic residues" evidence="1">
    <location>
        <begin position="411"/>
        <end position="429"/>
    </location>
</feature>
<dbReference type="Pfam" id="PF08885">
    <property type="entry name" value="GSCFA"/>
    <property type="match status" value="1"/>
</dbReference>
<dbReference type="EMBL" id="SRLC01000002">
    <property type="protein sequence ID" value="TGE22326.1"/>
    <property type="molecule type" value="Genomic_DNA"/>
</dbReference>
<feature type="compositionally biased region" description="Basic residues" evidence="1">
    <location>
        <begin position="688"/>
        <end position="699"/>
    </location>
</feature>
<proteinExistence type="predicted"/>
<evidence type="ECO:0000259" key="2">
    <source>
        <dbReference type="Pfam" id="PF08885"/>
    </source>
</evidence>
<dbReference type="Proteomes" id="UP000297549">
    <property type="component" value="Unassembled WGS sequence"/>
</dbReference>
<feature type="compositionally biased region" description="Acidic residues" evidence="1">
    <location>
        <begin position="384"/>
        <end position="400"/>
    </location>
</feature>
<feature type="compositionally biased region" description="Basic and acidic residues" evidence="1">
    <location>
        <begin position="527"/>
        <end position="537"/>
    </location>
</feature>
<feature type="region of interest" description="Disordered" evidence="1">
    <location>
        <begin position="322"/>
        <end position="344"/>
    </location>
</feature>
<feature type="compositionally biased region" description="Low complexity" evidence="1">
    <location>
        <begin position="570"/>
        <end position="582"/>
    </location>
</feature>
<dbReference type="RefSeq" id="WP_135464845.1">
    <property type="nucleotide sequence ID" value="NZ_SRLC01000002.1"/>
</dbReference>
<sequence>MFRTELPLTPHPHQLPLSTRVLTVGSCFSDTIGSRLAAAKVSTLVNPFGTVFNPLSACQLLRAAAGEDMDWQQHLVEARGRWQSYDLHATIGADSPVTLLQRIQGLLQEVGAFLAQTDVVVLTLGTAYAYRLLETDEVVNNCHKVPADRFEKVLLTPDEIINAVAETHAYLRRANPKLRFILTVSPVRHLKDTLPLNSVSKSVLRVACHYLSELLPDVSYFPAYELLLDDLRDYRFYAADMLHPSETAENYIWERFTRTYFDPAFGRFRKEWESVRQALGHRPLYPEAPEHREFLEATLGRLHRLAGQADIRAEIAEVERQLAELPLPKPQAVPEPEPDDDEERIDIGEVQQPLRRAEAEAAPVITAPRVSTPAPLPAAPLVVEEDEDQEEETADDEPEGNELAAEAPAFPKKKRRSRGGAKRTARKKAAQLYAQQLAEAAGSVTTQEEVAAPAAEEAPVAAEPVAPEAAVQLEEPAPAPVAVTTPEIEVPSVPVAPVATPRPVPRAAVAAPNVDWLQPMDEPESEQAPKPKREPYTRTKAARQPAEKKPRATKDRIITTPPRSSRRKPAPLYAEPIPEAEAPAVEAVPTDTIAPVEVAATVPAEVVSAAPVAATPVAAAPEAETAPVVAVSVDEVAPQAVPEAAQPEPKKRSRAKAAPRAKATPKAAAPVPTPAPETAPAAEEPKAAPKKRSRPPRKKPAADETPPAS</sequence>
<evidence type="ECO:0000313" key="3">
    <source>
        <dbReference type="EMBL" id="TGE22326.1"/>
    </source>
</evidence>
<evidence type="ECO:0000256" key="1">
    <source>
        <dbReference type="SAM" id="MobiDB-lite"/>
    </source>
</evidence>
<reference evidence="3 4" key="1">
    <citation type="submission" date="2019-04" db="EMBL/GenBank/DDBJ databases">
        <authorList>
            <person name="Feng G."/>
            <person name="Zhang J."/>
            <person name="Zhu H."/>
        </authorList>
    </citation>
    <scope>NUCLEOTIDE SEQUENCE [LARGE SCALE GENOMIC DNA]</scope>
    <source>
        <strain evidence="3 4">JCM 31653</strain>
    </source>
</reference>